<keyword evidence="2 5" id="KW-0812">Transmembrane</keyword>
<organism evidence="7 8">
    <name type="scientific">Epichloe bromicola</name>
    <dbReference type="NCBI Taxonomy" id="79588"/>
    <lineage>
        <taxon>Eukaryota</taxon>
        <taxon>Fungi</taxon>
        <taxon>Dikarya</taxon>
        <taxon>Ascomycota</taxon>
        <taxon>Pezizomycotina</taxon>
        <taxon>Sordariomycetes</taxon>
        <taxon>Hypocreomycetidae</taxon>
        <taxon>Hypocreales</taxon>
        <taxon>Clavicipitaceae</taxon>
        <taxon>Epichloe</taxon>
    </lineage>
</organism>
<feature type="transmembrane region" description="Helical" evidence="5">
    <location>
        <begin position="271"/>
        <end position="292"/>
    </location>
</feature>
<feature type="transmembrane region" description="Helical" evidence="5">
    <location>
        <begin position="201"/>
        <end position="221"/>
    </location>
</feature>
<comment type="similarity">
    <text evidence="5">Belongs to the steroid 5-alpha reductase family. Polyprenal reductase subfamily.</text>
</comment>
<reference evidence="8" key="1">
    <citation type="submission" date="2024-06" db="EMBL/GenBank/DDBJ databases">
        <title>Draft Genome Sequences of Epichloe bromicola Strains Isolated from Elymus ciliaris.</title>
        <authorList>
            <consortium name="Epichloe bromicola genome sequencing consortium"/>
            <person name="Miura A."/>
            <person name="Imano S."/>
            <person name="Ashida A."/>
            <person name="Sato I."/>
            <person name="Chiba S."/>
            <person name="Tanaka A."/>
            <person name="Camagna M."/>
            <person name="Takemoto D."/>
        </authorList>
    </citation>
    <scope>NUCLEOTIDE SEQUENCE [LARGE SCALE GENOMIC DNA]</scope>
    <source>
        <strain evidence="8">DP</strain>
    </source>
</reference>
<comment type="function">
    <text evidence="5">Plays a key role in early steps of protein N-linked glycosylation by being involved in the conversion of polyprenol into dolichol. Acts as a polyprenal reductase that mediates the reduction of polyprenal into dolichal in a NADP-dependent mechanism. Dolichols are required for the synthesis of dolichol-linked monosaccharides and the oligosaccharide precursor used for N-glycosylation.</text>
</comment>
<keyword evidence="4 5" id="KW-0472">Membrane</keyword>
<accession>A0ABQ0CNI7</accession>
<comment type="catalytic activity">
    <reaction evidence="5">
        <text>a di-trans,poly-cis-dolichal + NADP(+) = a di-trans,poly-cis-polyprenal + NADPH + H(+)</text>
        <dbReference type="Rhea" id="RHEA:80727"/>
        <dbReference type="Rhea" id="RHEA-COMP:19536"/>
        <dbReference type="Rhea" id="RHEA-COMP:19537"/>
        <dbReference type="ChEBI" id="CHEBI:15378"/>
        <dbReference type="ChEBI" id="CHEBI:57783"/>
        <dbReference type="ChEBI" id="CHEBI:58349"/>
        <dbReference type="ChEBI" id="CHEBI:231623"/>
        <dbReference type="ChEBI" id="CHEBI:231637"/>
        <dbReference type="EC" id="1.3.1.94"/>
    </reaction>
    <physiologicalReaction direction="right-to-left" evidence="5">
        <dbReference type="Rhea" id="RHEA:80729"/>
    </physiologicalReaction>
</comment>
<dbReference type="EMBL" id="BAAFGZ010000097">
    <property type="protein sequence ID" value="GAB0134842.1"/>
    <property type="molecule type" value="Genomic_DNA"/>
</dbReference>
<evidence type="ECO:0000256" key="3">
    <source>
        <dbReference type="ARBA" id="ARBA00022989"/>
    </source>
</evidence>
<evidence type="ECO:0000313" key="7">
    <source>
        <dbReference type="EMBL" id="GAB0134842.1"/>
    </source>
</evidence>
<evidence type="ECO:0000259" key="6">
    <source>
        <dbReference type="Pfam" id="PF02544"/>
    </source>
</evidence>
<feature type="transmembrane region" description="Helical" evidence="5">
    <location>
        <begin position="165"/>
        <end position="185"/>
    </location>
</feature>
<comment type="subcellular location">
    <subcellularLocation>
        <location evidence="1">Endomembrane system</location>
        <topology evidence="1">Multi-pass membrane protein</topology>
    </subcellularLocation>
    <subcellularLocation>
        <location evidence="5">Endoplasmic reticulum membrane</location>
    </subcellularLocation>
</comment>
<name>A0ABQ0CNI7_9HYPO</name>
<dbReference type="Pfam" id="PF02544">
    <property type="entry name" value="Steroid_dh"/>
    <property type="match status" value="1"/>
</dbReference>
<dbReference type="EC" id="1.3.1.94" evidence="5"/>
<dbReference type="PANTHER" id="PTHR14624:SF0">
    <property type="entry name" value="POLYPRENOL REDUCTASE"/>
    <property type="match status" value="1"/>
</dbReference>
<dbReference type="PROSITE" id="PS50244">
    <property type="entry name" value="S5A_REDUCTASE"/>
    <property type="match status" value="1"/>
</dbReference>
<sequence>MDELFDLVSTTSPSTFCQAFFLLAALGVLSLNVLPEDVRGTLMDYGARRRATTGTGTGTEKQSRERTRLMRLLGKVTSYGQIPHSWFWHFYLLSTGLSAFWAWQYLVRGSVMALLAEKQARGSSAEQPSTELGRVFLAWTMMASQGSRRLFECFFVSKPGRTPMWIVHWALALAFYAAMSVAVWVEGSGDILESWHSQKRAVLLTTRVPSTLAVFFAAWLQQNKCHRYLAQLKKYTLPDEGLFKYIVCPHYTCECVIYLAISVMAAPPGSFFNTSVLCGLVFVAVNLGATALGTKQWYAGKFGDNKVANKWRMIPGIF</sequence>
<gene>
    <name evidence="7" type="primary">g3197</name>
    <name evidence="7" type="ORF">EsDP_00003197</name>
</gene>
<keyword evidence="5" id="KW-0256">Endoplasmic reticulum</keyword>
<evidence type="ECO:0000256" key="1">
    <source>
        <dbReference type="ARBA" id="ARBA00004127"/>
    </source>
</evidence>
<keyword evidence="8" id="KW-1185">Reference proteome</keyword>
<dbReference type="InterPro" id="IPR039698">
    <property type="entry name" value="Dfg10/SRD5A3"/>
</dbReference>
<evidence type="ECO:0000313" key="8">
    <source>
        <dbReference type="Proteomes" id="UP001562357"/>
    </source>
</evidence>
<feature type="transmembrane region" description="Helical" evidence="5">
    <location>
        <begin position="242"/>
        <end position="265"/>
    </location>
</feature>
<protein>
    <recommendedName>
        <fullName evidence="5">Polyprenal reductase</fullName>
        <ecNumber evidence="5">1.3.1.94</ecNumber>
    </recommendedName>
</protein>
<comment type="caution">
    <text evidence="7">The sequence shown here is derived from an EMBL/GenBank/DDBJ whole genome shotgun (WGS) entry which is preliminary data.</text>
</comment>
<feature type="domain" description="3-oxo-5-alpha-steroid 4-dehydrogenase C-terminal" evidence="6">
    <location>
        <begin position="166"/>
        <end position="318"/>
    </location>
</feature>
<feature type="transmembrane region" description="Helical" evidence="5">
    <location>
        <begin position="16"/>
        <end position="34"/>
    </location>
</feature>
<keyword evidence="3 5" id="KW-1133">Transmembrane helix</keyword>
<dbReference type="Proteomes" id="UP001562357">
    <property type="component" value="Unassembled WGS sequence"/>
</dbReference>
<dbReference type="PANTHER" id="PTHR14624">
    <property type="entry name" value="DFG10 PROTEIN"/>
    <property type="match status" value="1"/>
</dbReference>
<evidence type="ECO:0000256" key="2">
    <source>
        <dbReference type="ARBA" id="ARBA00022692"/>
    </source>
</evidence>
<keyword evidence="5" id="KW-0560">Oxidoreductase</keyword>
<keyword evidence="5" id="KW-0521">NADP</keyword>
<feature type="transmembrane region" description="Helical" evidence="5">
    <location>
        <begin position="86"/>
        <end position="106"/>
    </location>
</feature>
<dbReference type="InterPro" id="IPR001104">
    <property type="entry name" value="3-oxo-5_a-steroid_4-DH_C"/>
</dbReference>
<comment type="pathway">
    <text evidence="5">Protein modification; protein glycosylation.</text>
</comment>
<proteinExistence type="inferred from homology"/>
<evidence type="ECO:0000256" key="5">
    <source>
        <dbReference type="RuleBase" id="RU367081"/>
    </source>
</evidence>
<evidence type="ECO:0000256" key="4">
    <source>
        <dbReference type="ARBA" id="ARBA00023136"/>
    </source>
</evidence>